<sequence length="240" mass="27580">MARSRSNSCKLVLTDGDFGDGDNDLETISRYDAANYALANRPADHPFFDVRSAAKARRRHRTHLDKYYSHKGINAGQLNAQHYWPGSGPPPPSSSYFMSFFSTPLPEAAITEMTKERLYHEAQRYPRPPRHHRSPRYREYYPISVHYRRHQKARKRHHGDFAALHREGIDLMLQYFISGDLGPLLCSCGYSRDNMTRRSRKLIFWVGGSMWRFQGRLPTAHHPHDIGRLAAAAMGRGGAE</sequence>
<dbReference type="AlphaFoldDB" id="A0AAI8YG76"/>
<gene>
    <name evidence="1" type="ORF">KHLLAP_LOCUS4066</name>
</gene>
<evidence type="ECO:0000313" key="2">
    <source>
        <dbReference type="Proteomes" id="UP001295740"/>
    </source>
</evidence>
<proteinExistence type="predicted"/>
<dbReference type="Proteomes" id="UP001295740">
    <property type="component" value="Unassembled WGS sequence"/>
</dbReference>
<organism evidence="1 2">
    <name type="scientific">Anthostomella pinea</name>
    <dbReference type="NCBI Taxonomy" id="933095"/>
    <lineage>
        <taxon>Eukaryota</taxon>
        <taxon>Fungi</taxon>
        <taxon>Dikarya</taxon>
        <taxon>Ascomycota</taxon>
        <taxon>Pezizomycotina</taxon>
        <taxon>Sordariomycetes</taxon>
        <taxon>Xylariomycetidae</taxon>
        <taxon>Xylariales</taxon>
        <taxon>Xylariaceae</taxon>
        <taxon>Anthostomella</taxon>
    </lineage>
</organism>
<name>A0AAI8YG76_9PEZI</name>
<dbReference type="EMBL" id="CAUWAG010000006">
    <property type="protein sequence ID" value="CAJ2503598.1"/>
    <property type="molecule type" value="Genomic_DNA"/>
</dbReference>
<comment type="caution">
    <text evidence="1">The sequence shown here is derived from an EMBL/GenBank/DDBJ whole genome shotgun (WGS) entry which is preliminary data.</text>
</comment>
<protein>
    <submittedName>
        <fullName evidence="1">Uu.00g109920.m01.CDS01</fullName>
    </submittedName>
</protein>
<keyword evidence="2" id="KW-1185">Reference proteome</keyword>
<evidence type="ECO:0000313" key="1">
    <source>
        <dbReference type="EMBL" id="CAJ2503598.1"/>
    </source>
</evidence>
<reference evidence="1" key="1">
    <citation type="submission" date="2023-10" db="EMBL/GenBank/DDBJ databases">
        <authorList>
            <person name="Hackl T."/>
        </authorList>
    </citation>
    <scope>NUCLEOTIDE SEQUENCE</scope>
</reference>
<accession>A0AAI8YG76</accession>